<evidence type="ECO:0000313" key="4">
    <source>
        <dbReference type="Proteomes" id="UP000604825"/>
    </source>
</evidence>
<feature type="region of interest" description="Disordered" evidence="1">
    <location>
        <begin position="589"/>
        <end position="626"/>
    </location>
</feature>
<comment type="caution">
    <text evidence="3">The sequence shown here is derived from an EMBL/GenBank/DDBJ whole genome shotgun (WGS) entry which is preliminary data.</text>
</comment>
<feature type="domain" description="DUF4216" evidence="2">
    <location>
        <begin position="451"/>
        <end position="518"/>
    </location>
</feature>
<sequence>MMLARAPTALLPLGLAADGPSRAAHGFLSTPWTACRRRWIWRPAPVTQTLTPKRRGGDGGADAAKAFMVGSEDFFSSLAALGGLAPPHQVPPLRRTDAMTPRVTTQLLHASIQESRIPQSPFKNSSAAPSRNTRAVEVRRKAGDTGSGEDRIHAGGEGPDLWVGVNSWDASVKKEFTLRAAYLWSVHDFMAYGDFAGWSTHGRLSCPYGYGCKGFTLRNGHKACWFDCHRKFLPVDHEFRQQANAFRKNTRVSEEPPSILTGEEMQHHLDRFVATCDLEIFKCSGRCISPRGIRDLSNEEYKVAFLYILTNMPEMEDFFIQFEKEQWKSRLPPTEQQLRDLRLNGWKHGHGMESGPNFFEWFKRKCQKSASIHNVLCQMSYGFRTQVTSYGCYDINGYRFRSEKYEKGRPGLTTINTGVCVTSYDESDNALEYYGVIEDIIKIKWEGSIKLELVLFYCRWFDPTPNGLRRTEDLGLVEIKHAARLKSFDPFVMASQVTQVYYLSYPCKKKELLPWWVVYQVAPHGCVPRNTNNTESMSYEETIHDVYQEEGLDGTFVIDLGDALDTIISLGSDEITDPKDLETIEKAAVQDEGYDEEDIEEEYESTEEEEEPMDEEAEETYDPNDF</sequence>
<accession>A0A811QN35</accession>
<name>A0A811QN35_9POAL</name>
<feature type="compositionally biased region" description="Polar residues" evidence="1">
    <location>
        <begin position="114"/>
        <end position="133"/>
    </location>
</feature>
<dbReference type="OrthoDB" id="783578at2759"/>
<evidence type="ECO:0000313" key="3">
    <source>
        <dbReference type="EMBL" id="CAD6258257.1"/>
    </source>
</evidence>
<dbReference type="PANTHER" id="PTHR48258">
    <property type="entry name" value="DUF4218 DOMAIN-CONTAINING PROTEIN-RELATED"/>
    <property type="match status" value="1"/>
</dbReference>
<proteinExistence type="predicted"/>
<dbReference type="Proteomes" id="UP000604825">
    <property type="component" value="Unassembled WGS sequence"/>
</dbReference>
<reference evidence="3" key="1">
    <citation type="submission" date="2020-10" db="EMBL/GenBank/DDBJ databases">
        <authorList>
            <person name="Han B."/>
            <person name="Lu T."/>
            <person name="Zhao Q."/>
            <person name="Huang X."/>
            <person name="Zhao Y."/>
        </authorList>
    </citation>
    <scope>NUCLEOTIDE SEQUENCE</scope>
</reference>
<feature type="compositionally biased region" description="Acidic residues" evidence="1">
    <location>
        <begin position="592"/>
        <end position="626"/>
    </location>
</feature>
<dbReference type="InterPro" id="IPR004242">
    <property type="entry name" value="Transposase_21"/>
</dbReference>
<feature type="compositionally biased region" description="Basic and acidic residues" evidence="1">
    <location>
        <begin position="134"/>
        <end position="154"/>
    </location>
</feature>
<dbReference type="Pfam" id="PF13952">
    <property type="entry name" value="DUF4216"/>
    <property type="match status" value="1"/>
</dbReference>
<protein>
    <recommendedName>
        <fullName evidence="2">DUF4216 domain-containing protein</fullName>
    </recommendedName>
</protein>
<gene>
    <name evidence="3" type="ORF">NCGR_LOCUS41735</name>
</gene>
<keyword evidence="4" id="KW-1185">Reference proteome</keyword>
<evidence type="ECO:0000259" key="2">
    <source>
        <dbReference type="Pfam" id="PF13952"/>
    </source>
</evidence>
<feature type="region of interest" description="Disordered" evidence="1">
    <location>
        <begin position="114"/>
        <end position="156"/>
    </location>
</feature>
<dbReference type="PANTHER" id="PTHR48258:SF3">
    <property type="entry name" value="FK506-BINDING PROTEIN 4-LIKE ISOFORM X1"/>
    <property type="match status" value="1"/>
</dbReference>
<dbReference type="AlphaFoldDB" id="A0A811QN35"/>
<organism evidence="3 4">
    <name type="scientific">Miscanthus lutarioriparius</name>
    <dbReference type="NCBI Taxonomy" id="422564"/>
    <lineage>
        <taxon>Eukaryota</taxon>
        <taxon>Viridiplantae</taxon>
        <taxon>Streptophyta</taxon>
        <taxon>Embryophyta</taxon>
        <taxon>Tracheophyta</taxon>
        <taxon>Spermatophyta</taxon>
        <taxon>Magnoliopsida</taxon>
        <taxon>Liliopsida</taxon>
        <taxon>Poales</taxon>
        <taxon>Poaceae</taxon>
        <taxon>PACMAD clade</taxon>
        <taxon>Panicoideae</taxon>
        <taxon>Andropogonodae</taxon>
        <taxon>Andropogoneae</taxon>
        <taxon>Saccharinae</taxon>
        <taxon>Miscanthus</taxon>
    </lineage>
</organism>
<dbReference type="InterPro" id="IPR025312">
    <property type="entry name" value="DUF4216"/>
</dbReference>
<evidence type="ECO:0000256" key="1">
    <source>
        <dbReference type="SAM" id="MobiDB-lite"/>
    </source>
</evidence>
<dbReference type="Pfam" id="PF02992">
    <property type="entry name" value="Transposase_21"/>
    <property type="match status" value="1"/>
</dbReference>
<dbReference type="EMBL" id="CAJGYO010000010">
    <property type="protein sequence ID" value="CAD6258257.1"/>
    <property type="molecule type" value="Genomic_DNA"/>
</dbReference>